<evidence type="ECO:0000256" key="6">
    <source>
        <dbReference type="SAM" id="MobiDB-lite"/>
    </source>
</evidence>
<evidence type="ECO:0000313" key="10">
    <source>
        <dbReference type="Proteomes" id="UP000001055"/>
    </source>
</evidence>
<dbReference type="EMBL" id="CH445347">
    <property type="protein sequence ID" value="EAT79833.1"/>
    <property type="molecule type" value="Genomic_DNA"/>
</dbReference>
<dbReference type="InterPro" id="IPR049326">
    <property type="entry name" value="Rhodopsin_dom_fungi"/>
</dbReference>
<evidence type="ECO:0000256" key="5">
    <source>
        <dbReference type="ARBA" id="ARBA00038359"/>
    </source>
</evidence>
<dbReference type="HOGENOM" id="CLU_019101_0_1_1"/>
<feature type="transmembrane region" description="Helical" evidence="7">
    <location>
        <begin position="12"/>
        <end position="32"/>
    </location>
</feature>
<protein>
    <recommendedName>
        <fullName evidence="8">Rhodopsin domain-containing protein</fullName>
    </recommendedName>
</protein>
<name>Q0U6S9_PHANO</name>
<feature type="compositionally biased region" description="Polar residues" evidence="6">
    <location>
        <begin position="273"/>
        <end position="282"/>
    </location>
</feature>
<keyword evidence="2 7" id="KW-0812">Transmembrane</keyword>
<evidence type="ECO:0000256" key="4">
    <source>
        <dbReference type="ARBA" id="ARBA00023136"/>
    </source>
</evidence>
<dbReference type="InParanoid" id="Q0U6S9"/>
<reference evidence="10" key="1">
    <citation type="journal article" date="2007" name="Plant Cell">
        <title>Dothideomycete-plant interactions illuminated by genome sequencing and EST analysis of the wheat pathogen Stagonospora nodorum.</title>
        <authorList>
            <person name="Hane J.K."/>
            <person name="Lowe R.G."/>
            <person name="Solomon P.S."/>
            <person name="Tan K.C."/>
            <person name="Schoch C.L."/>
            <person name="Spatafora J.W."/>
            <person name="Crous P.W."/>
            <person name="Kodira C."/>
            <person name="Birren B.W."/>
            <person name="Galagan J.E."/>
            <person name="Torriani S.F."/>
            <person name="McDonald B.A."/>
            <person name="Oliver R.P."/>
        </authorList>
    </citation>
    <scope>NUCLEOTIDE SEQUENCE [LARGE SCALE GENOMIC DNA]</scope>
    <source>
        <strain evidence="10">SN15 / ATCC MYA-4574 / FGSC 10173</strain>
    </source>
</reference>
<feature type="transmembrane region" description="Helical" evidence="7">
    <location>
        <begin position="144"/>
        <end position="167"/>
    </location>
</feature>
<sequence>MPASSLLGLENCILMITSYGWLCYGTAAHGLANNGMSDVQRGVLSRDDPEYAFRVIGSKIQVAGWTTAACLLWTLKLCVTFFYMRLTNGLERYPMRIRVAMALILSTFIVVLMTIYLSCRPFHHYWQIKPDPGNACQAAISKPILWVSFILNVSTDTYLFLIPIPMLRKSSLRSFKKLATTLVPSGGVLIIDPINGGQLAAEWGTRETFIAVVTTNLPMIFPLLKTWFTPLFPSSFRSSNNKAYRNPSSGFRTIGGSGGPSSRVRPGPRSVSHITTNMTFDNGSEGKMMNGSDDVKMQNLCSHGATTHAANAILVSKQVSVTTEKCTGRSRDHSLHSL</sequence>
<dbReference type="eggNOG" id="ENOG502SHM6">
    <property type="taxonomic scope" value="Eukaryota"/>
</dbReference>
<dbReference type="AlphaFoldDB" id="Q0U6S9"/>
<evidence type="ECO:0000256" key="7">
    <source>
        <dbReference type="SAM" id="Phobius"/>
    </source>
</evidence>
<evidence type="ECO:0000259" key="8">
    <source>
        <dbReference type="Pfam" id="PF20684"/>
    </source>
</evidence>
<dbReference type="Pfam" id="PF20684">
    <property type="entry name" value="Fung_rhodopsin"/>
    <property type="match status" value="1"/>
</dbReference>
<feature type="region of interest" description="Disordered" evidence="6">
    <location>
        <begin position="250"/>
        <end position="286"/>
    </location>
</feature>
<dbReference type="STRING" id="321614.Q0U6S9"/>
<feature type="domain" description="Rhodopsin" evidence="8">
    <location>
        <begin position="70"/>
        <end position="189"/>
    </location>
</feature>
<dbReference type="OMA" id="WGVREAF"/>
<dbReference type="GeneID" id="5979917"/>
<accession>Q0U6S9</accession>
<evidence type="ECO:0000256" key="2">
    <source>
        <dbReference type="ARBA" id="ARBA00022692"/>
    </source>
</evidence>
<dbReference type="GO" id="GO:0016020">
    <property type="term" value="C:membrane"/>
    <property type="evidence" value="ECO:0007669"/>
    <property type="project" value="UniProtKB-SubCell"/>
</dbReference>
<evidence type="ECO:0000256" key="1">
    <source>
        <dbReference type="ARBA" id="ARBA00004141"/>
    </source>
</evidence>
<keyword evidence="4 7" id="KW-0472">Membrane</keyword>
<comment type="subcellular location">
    <subcellularLocation>
        <location evidence="1">Membrane</location>
        <topology evidence="1">Multi-pass membrane protein</topology>
    </subcellularLocation>
</comment>
<dbReference type="RefSeq" id="XP_001802756.1">
    <property type="nucleotide sequence ID" value="XM_001802704.1"/>
</dbReference>
<gene>
    <name evidence="9" type="ORF">SNOG_12535</name>
</gene>
<evidence type="ECO:0000313" key="9">
    <source>
        <dbReference type="EMBL" id="EAT79833.1"/>
    </source>
</evidence>
<keyword evidence="3 7" id="KW-1133">Transmembrane helix</keyword>
<organism evidence="9 10">
    <name type="scientific">Phaeosphaeria nodorum (strain SN15 / ATCC MYA-4574 / FGSC 10173)</name>
    <name type="common">Glume blotch fungus</name>
    <name type="synonym">Parastagonospora nodorum</name>
    <dbReference type="NCBI Taxonomy" id="321614"/>
    <lineage>
        <taxon>Eukaryota</taxon>
        <taxon>Fungi</taxon>
        <taxon>Dikarya</taxon>
        <taxon>Ascomycota</taxon>
        <taxon>Pezizomycotina</taxon>
        <taxon>Dothideomycetes</taxon>
        <taxon>Pleosporomycetidae</taxon>
        <taxon>Pleosporales</taxon>
        <taxon>Pleosporineae</taxon>
        <taxon>Phaeosphaeriaceae</taxon>
        <taxon>Parastagonospora</taxon>
    </lineage>
</organism>
<proteinExistence type="inferred from homology"/>
<dbReference type="PANTHER" id="PTHR33048">
    <property type="entry name" value="PTH11-LIKE INTEGRAL MEMBRANE PROTEIN (AFU_ORTHOLOGUE AFUA_5G11245)"/>
    <property type="match status" value="1"/>
</dbReference>
<feature type="transmembrane region" description="Helical" evidence="7">
    <location>
        <begin position="96"/>
        <end position="117"/>
    </location>
</feature>
<feature type="compositionally biased region" description="Low complexity" evidence="6">
    <location>
        <begin position="260"/>
        <end position="272"/>
    </location>
</feature>
<comment type="similarity">
    <text evidence="5">Belongs to the SAT4 family.</text>
</comment>
<dbReference type="VEuPathDB" id="FungiDB:JI435_125350"/>
<dbReference type="InterPro" id="IPR052337">
    <property type="entry name" value="SAT4-like"/>
</dbReference>
<feature type="transmembrane region" description="Helical" evidence="7">
    <location>
        <begin position="62"/>
        <end position="84"/>
    </location>
</feature>
<evidence type="ECO:0000256" key="3">
    <source>
        <dbReference type="ARBA" id="ARBA00022989"/>
    </source>
</evidence>
<dbReference type="PANTHER" id="PTHR33048:SF105">
    <property type="match status" value="1"/>
</dbReference>
<dbReference type="KEGG" id="pno:SNOG_12535"/>
<dbReference type="Proteomes" id="UP000001055">
    <property type="component" value="Unassembled WGS sequence"/>
</dbReference>